<organism evidence="2 3">
    <name type="scientific">Haloferula helveola</name>
    <dbReference type="NCBI Taxonomy" id="490095"/>
    <lineage>
        <taxon>Bacteria</taxon>
        <taxon>Pseudomonadati</taxon>
        <taxon>Verrucomicrobiota</taxon>
        <taxon>Verrucomicrobiia</taxon>
        <taxon>Verrucomicrobiales</taxon>
        <taxon>Verrucomicrobiaceae</taxon>
        <taxon>Haloferula</taxon>
    </lineage>
</organism>
<dbReference type="Pfam" id="PF01797">
    <property type="entry name" value="Y1_Tnp"/>
    <property type="match status" value="1"/>
</dbReference>
<sequence length="339" mass="38544">MARPLRYEAPGAVYHVMARGDGGREVFENEVDRKVWLERLGEVCGSYGWRVHAWVMMGNHFHLLLETPEANLVGGMKWFMGVYAQAWNRRRKRRGHVFQGRYKAVVVNGEESDGCYFRIVADYIHLNPVRSGWVGGRTGKRLAEWEWSSFPSYGRRKAPDWLETGRVIGAFQLSADGQGRRAYAGYLEERAKDREGTLTDDSLKALRRGWYLGEEDFGGRVLDSLDGSVSAKRRKGSLRGSAAKAHDEAEAERLLKRGLKELGLPGRAVELAGWGKWQDEKSLLAALVRKRTGVRNRWVADRLAMGSEGNVTRAVRRVREDAGLGRRLRKLEQMLEKRD</sequence>
<keyword evidence="3" id="KW-1185">Reference proteome</keyword>
<gene>
    <name evidence="2" type="ORF">HAHE_19780</name>
</gene>
<dbReference type="InterPro" id="IPR036515">
    <property type="entry name" value="Transposase_17_sf"/>
</dbReference>
<dbReference type="Proteomes" id="UP001374893">
    <property type="component" value="Chromosome"/>
</dbReference>
<dbReference type="PANTHER" id="PTHR34322:SF2">
    <property type="entry name" value="TRANSPOSASE IS200-LIKE DOMAIN-CONTAINING PROTEIN"/>
    <property type="match status" value="1"/>
</dbReference>
<feature type="domain" description="Transposase IS200-like" evidence="1">
    <location>
        <begin position="9"/>
        <end position="127"/>
    </location>
</feature>
<name>A0ABN6H368_9BACT</name>
<evidence type="ECO:0000313" key="2">
    <source>
        <dbReference type="EMBL" id="BCX48070.1"/>
    </source>
</evidence>
<dbReference type="SMART" id="SM01321">
    <property type="entry name" value="Y1_Tnp"/>
    <property type="match status" value="1"/>
</dbReference>
<dbReference type="InterPro" id="IPR002686">
    <property type="entry name" value="Transposase_17"/>
</dbReference>
<dbReference type="RefSeq" id="WP_338690641.1">
    <property type="nucleotide sequence ID" value="NZ_AP024702.1"/>
</dbReference>
<evidence type="ECO:0000259" key="1">
    <source>
        <dbReference type="SMART" id="SM01321"/>
    </source>
</evidence>
<proteinExistence type="predicted"/>
<protein>
    <submittedName>
        <fullName evidence="2">Transposase</fullName>
    </submittedName>
</protein>
<dbReference type="SUPFAM" id="SSF143422">
    <property type="entry name" value="Transposase IS200-like"/>
    <property type="match status" value="1"/>
</dbReference>
<dbReference type="EMBL" id="AP024702">
    <property type="protein sequence ID" value="BCX48070.1"/>
    <property type="molecule type" value="Genomic_DNA"/>
</dbReference>
<dbReference type="Gene3D" id="3.30.70.1290">
    <property type="entry name" value="Transposase IS200-like"/>
    <property type="match status" value="1"/>
</dbReference>
<evidence type="ECO:0000313" key="3">
    <source>
        <dbReference type="Proteomes" id="UP001374893"/>
    </source>
</evidence>
<dbReference type="PANTHER" id="PTHR34322">
    <property type="entry name" value="TRANSPOSASE, Y1_TNP DOMAIN-CONTAINING"/>
    <property type="match status" value="1"/>
</dbReference>
<reference evidence="2 3" key="1">
    <citation type="submission" date="2021-06" db="EMBL/GenBank/DDBJ databases">
        <title>Complete genome of Haloferula helveola possessing various polysaccharide degrading enzymes.</title>
        <authorList>
            <person name="Takami H."/>
            <person name="Huang C."/>
            <person name="Hamasaki K."/>
        </authorList>
    </citation>
    <scope>NUCLEOTIDE SEQUENCE [LARGE SCALE GENOMIC DNA]</scope>
    <source>
        <strain evidence="2 3">CN-1</strain>
    </source>
</reference>
<accession>A0ABN6H368</accession>